<dbReference type="PROSITE" id="PS50922">
    <property type="entry name" value="TLC"/>
    <property type="match status" value="1"/>
</dbReference>
<comment type="caution">
    <text evidence="13">The sequence shown here is derived from an EMBL/GenBank/DDBJ whole genome shotgun (WGS) entry which is preliminary data.</text>
</comment>
<dbReference type="EMBL" id="CANTUO010000001">
    <property type="protein sequence ID" value="CAI5755698.1"/>
    <property type="molecule type" value="Genomic_DNA"/>
</dbReference>
<feature type="transmembrane region" description="Helical" evidence="11">
    <location>
        <begin position="246"/>
        <end position="274"/>
    </location>
</feature>
<keyword evidence="4 9" id="KW-0812">Transmembrane</keyword>
<keyword evidence="8" id="KW-0325">Glycoprotein</keyword>
<keyword evidence="14" id="KW-1185">Reference proteome</keyword>
<evidence type="ECO:0000256" key="8">
    <source>
        <dbReference type="ARBA" id="ARBA00023180"/>
    </source>
</evidence>
<organism evidence="13 14">
    <name type="scientific">Candida verbasci</name>
    <dbReference type="NCBI Taxonomy" id="1227364"/>
    <lineage>
        <taxon>Eukaryota</taxon>
        <taxon>Fungi</taxon>
        <taxon>Dikarya</taxon>
        <taxon>Ascomycota</taxon>
        <taxon>Saccharomycotina</taxon>
        <taxon>Pichiomycetes</taxon>
        <taxon>Debaryomycetaceae</taxon>
        <taxon>Candida/Lodderomyces clade</taxon>
        <taxon>Candida</taxon>
    </lineage>
</organism>
<evidence type="ECO:0000256" key="6">
    <source>
        <dbReference type="ARBA" id="ARBA00022989"/>
    </source>
</evidence>
<dbReference type="PANTHER" id="PTHR12560:SF11">
    <property type="entry name" value="CERAMIDE SYNTHASE LAC1-RELATED"/>
    <property type="match status" value="1"/>
</dbReference>
<keyword evidence="3" id="KW-0808">Transferase</keyword>
<evidence type="ECO:0000259" key="12">
    <source>
        <dbReference type="PROSITE" id="PS50922"/>
    </source>
</evidence>
<evidence type="ECO:0000256" key="1">
    <source>
        <dbReference type="ARBA" id="ARBA00004477"/>
    </source>
</evidence>
<comment type="subcellular location">
    <subcellularLocation>
        <location evidence="1">Endoplasmic reticulum membrane</location>
        <topology evidence="1">Multi-pass membrane protein</topology>
    </subcellularLocation>
</comment>
<keyword evidence="7 9" id="KW-0472">Membrane</keyword>
<evidence type="ECO:0000256" key="9">
    <source>
        <dbReference type="PROSITE-ProRule" id="PRU00205"/>
    </source>
</evidence>
<dbReference type="GO" id="GO:0005789">
    <property type="term" value="C:endoplasmic reticulum membrane"/>
    <property type="evidence" value="ECO:0007669"/>
    <property type="project" value="UniProtKB-SubCell"/>
</dbReference>
<evidence type="ECO:0000256" key="4">
    <source>
        <dbReference type="ARBA" id="ARBA00022692"/>
    </source>
</evidence>
<dbReference type="Pfam" id="PF03798">
    <property type="entry name" value="TRAM_LAG1_CLN8"/>
    <property type="match status" value="1"/>
</dbReference>
<feature type="compositionally biased region" description="Polar residues" evidence="10">
    <location>
        <begin position="18"/>
        <end position="36"/>
    </location>
</feature>
<keyword evidence="6 11" id="KW-1133">Transmembrane helix</keyword>
<protein>
    <recommendedName>
        <fullName evidence="12">TLC domain-containing protein</fullName>
    </recommendedName>
</protein>
<feature type="transmembrane region" description="Helical" evidence="11">
    <location>
        <begin position="130"/>
        <end position="153"/>
    </location>
</feature>
<dbReference type="PANTHER" id="PTHR12560">
    <property type="entry name" value="LONGEVITY ASSURANCE FACTOR 1 LAG1"/>
    <property type="match status" value="1"/>
</dbReference>
<accession>A0A9W4TST4</accession>
<dbReference type="OrthoDB" id="3053196at2759"/>
<reference evidence="13" key="1">
    <citation type="submission" date="2022-12" db="EMBL/GenBank/DDBJ databases">
        <authorList>
            <person name="Brejova B."/>
        </authorList>
    </citation>
    <scope>NUCLEOTIDE SEQUENCE</scope>
</reference>
<feature type="region of interest" description="Disordered" evidence="10">
    <location>
        <begin position="1"/>
        <end position="42"/>
    </location>
</feature>
<evidence type="ECO:0000313" key="14">
    <source>
        <dbReference type="Proteomes" id="UP001152885"/>
    </source>
</evidence>
<evidence type="ECO:0000256" key="5">
    <source>
        <dbReference type="ARBA" id="ARBA00022824"/>
    </source>
</evidence>
<dbReference type="InterPro" id="IPR016439">
    <property type="entry name" value="Lag1/Lac1-like"/>
</dbReference>
<proteinExistence type="inferred from homology"/>
<feature type="region of interest" description="Disordered" evidence="10">
    <location>
        <begin position="381"/>
        <end position="403"/>
    </location>
</feature>
<evidence type="ECO:0000256" key="7">
    <source>
        <dbReference type="ARBA" id="ARBA00023136"/>
    </source>
</evidence>
<evidence type="ECO:0000256" key="2">
    <source>
        <dbReference type="ARBA" id="ARBA00009808"/>
    </source>
</evidence>
<dbReference type="AlphaFoldDB" id="A0A9W4TST4"/>
<evidence type="ECO:0000313" key="13">
    <source>
        <dbReference type="EMBL" id="CAI5755698.1"/>
    </source>
</evidence>
<keyword evidence="5" id="KW-0256">Endoplasmic reticulum</keyword>
<dbReference type="InterPro" id="IPR006634">
    <property type="entry name" value="TLC-dom"/>
</dbReference>
<evidence type="ECO:0000256" key="11">
    <source>
        <dbReference type="SAM" id="Phobius"/>
    </source>
</evidence>
<dbReference type="Proteomes" id="UP001152885">
    <property type="component" value="Unassembled WGS sequence"/>
</dbReference>
<dbReference type="GO" id="GO:0046513">
    <property type="term" value="P:ceramide biosynthetic process"/>
    <property type="evidence" value="ECO:0007669"/>
    <property type="project" value="InterPro"/>
</dbReference>
<name>A0A9W4TST4_9ASCO</name>
<dbReference type="PIRSF" id="PIRSF005225">
    <property type="entry name" value="LAG1_LAC1"/>
    <property type="match status" value="1"/>
</dbReference>
<feature type="transmembrane region" description="Helical" evidence="11">
    <location>
        <begin position="350"/>
        <end position="374"/>
    </location>
</feature>
<evidence type="ECO:0000256" key="3">
    <source>
        <dbReference type="ARBA" id="ARBA00022679"/>
    </source>
</evidence>
<feature type="transmembrane region" description="Helical" evidence="11">
    <location>
        <begin position="216"/>
        <end position="234"/>
    </location>
</feature>
<comment type="similarity">
    <text evidence="2">Belongs to the sphingosine N-acyltransferase family.</text>
</comment>
<feature type="transmembrane region" description="Helical" evidence="11">
    <location>
        <begin position="294"/>
        <end position="311"/>
    </location>
</feature>
<feature type="transmembrane region" description="Helical" evidence="11">
    <location>
        <begin position="77"/>
        <end position="94"/>
    </location>
</feature>
<dbReference type="GO" id="GO:0050291">
    <property type="term" value="F:sphingosine N-acyltransferase activity"/>
    <property type="evidence" value="ECO:0007669"/>
    <property type="project" value="InterPro"/>
</dbReference>
<sequence length="403" mass="48076">MSSSLPSTTNRRRRSSSVGQINVGDTSPSLSTMDTSKSSRRKSNARLFELQKDSKSDIAIAKKLYYGFRELTYRQTWIIPLIILLLSYGTFYISSPTGKIHQFLQDMMIPSYYIAGTDQYGKGVNDFKFVGFYAIFFTFLREFMMCCVLKPLAIFFGLKKEGKQKRFMEQTYAMFYYGMTGPFGLWIMSRLPLWYFETTPFYLQYPHKTHDIFFKIYYLGQAAFWAQQSVVLILQLEKPRKDFKELVLHHIITIALIWCSYRFHFTWMGLAVYITMDVSDFFLALSKTLNYLNSAYTPQFFILFIFVWIYLRHYQNLRILYSVLTEFRTVGEWDLNWDTQQYKCWISQPITFFLIFALQLVNIYWLFLIFRILYRLFVSGEQKDERSDNESEEESEEEKKKDK</sequence>
<feature type="domain" description="TLC" evidence="12">
    <location>
        <begin position="162"/>
        <end position="378"/>
    </location>
</feature>
<dbReference type="SMART" id="SM00724">
    <property type="entry name" value="TLC"/>
    <property type="match status" value="1"/>
</dbReference>
<feature type="transmembrane region" description="Helical" evidence="11">
    <location>
        <begin position="174"/>
        <end position="196"/>
    </location>
</feature>
<gene>
    <name evidence="13" type="ORF">CANVERA_P0214</name>
</gene>
<evidence type="ECO:0000256" key="10">
    <source>
        <dbReference type="SAM" id="MobiDB-lite"/>
    </source>
</evidence>